<organism evidence="1 2">
    <name type="scientific">Pleurostoma richardsiae</name>
    <dbReference type="NCBI Taxonomy" id="41990"/>
    <lineage>
        <taxon>Eukaryota</taxon>
        <taxon>Fungi</taxon>
        <taxon>Dikarya</taxon>
        <taxon>Ascomycota</taxon>
        <taxon>Pezizomycotina</taxon>
        <taxon>Sordariomycetes</taxon>
        <taxon>Sordariomycetidae</taxon>
        <taxon>Calosphaeriales</taxon>
        <taxon>Pleurostomataceae</taxon>
        <taxon>Pleurostoma</taxon>
    </lineage>
</organism>
<accession>A0AA38VIY7</accession>
<proteinExistence type="predicted"/>
<gene>
    <name evidence="1" type="ORF">NKR23_g12172</name>
</gene>
<reference evidence="1" key="1">
    <citation type="submission" date="2022-07" db="EMBL/GenBank/DDBJ databases">
        <title>Fungi with potential for degradation of polypropylene.</title>
        <authorList>
            <person name="Gostincar C."/>
        </authorList>
    </citation>
    <scope>NUCLEOTIDE SEQUENCE</scope>
    <source>
        <strain evidence="1">EXF-13308</strain>
    </source>
</reference>
<name>A0AA38VIY7_9PEZI</name>
<dbReference type="EMBL" id="JANBVO010000087">
    <property type="protein sequence ID" value="KAJ9130501.1"/>
    <property type="molecule type" value="Genomic_DNA"/>
</dbReference>
<evidence type="ECO:0000313" key="2">
    <source>
        <dbReference type="Proteomes" id="UP001174694"/>
    </source>
</evidence>
<evidence type="ECO:0000313" key="1">
    <source>
        <dbReference type="EMBL" id="KAJ9130501.1"/>
    </source>
</evidence>
<keyword evidence="2" id="KW-1185">Reference proteome</keyword>
<sequence length="512" mass="57546">MSGQPPPYEEVAAGNPALSESSSRLVVHLQVWHYRSEGRSPTNNDELAALFRNHGPQNWEVVPLEVEGITGLSSHDQYVPVEVRFRHRFRAYNDPSEHPMADVRELFFKVSPQFIYEFFIGISSTPHNLNIFPIGVPKEFFSRYTHAYVLNSLNIRVNAFFVPGPVTRNEVQSWLRDAVDTAADVLEILAAIVSLYLMYRRDQNQGNGIGQAGVQRGTQDTYALNVDVPEQFGELRRLFQQFRQPNGLRAAQPAVQIADVQGALNRAAGPLQQYLRLANRMESRLTKLETNQTLSNQDLYELVQDAHNAALHFSTLKQEVRPLVRLLEEDYNKVVKIYEKGRTKSGGGGAVITCVLTLVAIFCWSNPAGWAAYALGGAAGGVVGGAAGVGAHCIWDEERGEAFGKKDRVREFDIAIKEIDRCANQARQAIAMVFCAQVMRKPLDETFPEHDRRTLLAALGVDVDAMSSFAYNQELIRDRLRRFRENNSNLRTRMESVQKDANFEFQTTEQAT</sequence>
<protein>
    <submittedName>
        <fullName evidence="1">Uncharacterized protein</fullName>
    </submittedName>
</protein>
<dbReference type="AlphaFoldDB" id="A0AA38VIY7"/>
<dbReference type="Proteomes" id="UP001174694">
    <property type="component" value="Unassembled WGS sequence"/>
</dbReference>
<comment type="caution">
    <text evidence="1">The sequence shown here is derived from an EMBL/GenBank/DDBJ whole genome shotgun (WGS) entry which is preliminary data.</text>
</comment>